<dbReference type="AlphaFoldDB" id="A0A062UUZ0"/>
<keyword evidence="2" id="KW-1185">Reference proteome</keyword>
<accession>A0A062UUZ0</accession>
<organism evidence="1 2">
    <name type="scientific">Candidatus Methanoperedens nitratireducens</name>
    <dbReference type="NCBI Taxonomy" id="1392998"/>
    <lineage>
        <taxon>Archaea</taxon>
        <taxon>Methanobacteriati</taxon>
        <taxon>Methanobacteriota</taxon>
        <taxon>Stenosarchaea group</taxon>
        <taxon>Methanomicrobia</taxon>
        <taxon>Methanosarcinales</taxon>
        <taxon>ANME-2 cluster</taxon>
        <taxon>Candidatus Methanoperedentaceae</taxon>
        <taxon>Candidatus Methanoperedens</taxon>
    </lineage>
</organism>
<evidence type="ECO:0000313" key="1">
    <source>
        <dbReference type="EMBL" id="KCZ70841.1"/>
    </source>
</evidence>
<reference evidence="1 2" key="1">
    <citation type="journal article" date="2013" name="Nature">
        <title>Anaerobic oxidation of methane coupled to nitrate reduction in a novel archaeal lineage.</title>
        <authorList>
            <person name="Haroon M.F."/>
            <person name="Hu S."/>
            <person name="Shi Y."/>
            <person name="Imelfort M."/>
            <person name="Keller J."/>
            <person name="Hugenholtz P."/>
            <person name="Yuan Z."/>
            <person name="Tyson G.W."/>
        </authorList>
    </citation>
    <scope>NUCLEOTIDE SEQUENCE [LARGE SCALE GENOMIC DNA]</scope>
    <source>
        <strain evidence="1 2">ANME-2d</strain>
    </source>
</reference>
<proteinExistence type="predicted"/>
<name>A0A062UUZ0_9EURY</name>
<evidence type="ECO:0000313" key="2">
    <source>
        <dbReference type="Proteomes" id="UP000027153"/>
    </source>
</evidence>
<comment type="caution">
    <text evidence="1">The sequence shown here is derived from an EMBL/GenBank/DDBJ whole genome shotgun (WGS) entry which is preliminary data.</text>
</comment>
<protein>
    <submittedName>
        <fullName evidence="1">Uncharacterized protein</fullName>
    </submittedName>
</protein>
<dbReference type="Proteomes" id="UP000027153">
    <property type="component" value="Unassembled WGS sequence"/>
</dbReference>
<dbReference type="RefSeq" id="WP_048092783.1">
    <property type="nucleotide sequence ID" value="NZ_JMIY01000007.1"/>
</dbReference>
<gene>
    <name evidence="1" type="ORF">ANME2D_02866</name>
</gene>
<dbReference type="EMBL" id="JMIY01000007">
    <property type="protein sequence ID" value="KCZ70841.1"/>
    <property type="molecule type" value="Genomic_DNA"/>
</dbReference>
<sequence>MGADFALVIPENRKNDKKVIDDYYSFVLSKEKKFRPDIPKEKLPTNFNHKYNLDWLKEKGYILILERIYSDISSVLDWQRIYELFGGLYESDKTIIYGDKIKELIRLLREAEDKLVKSQKKGDLDWTDWEGTMETQVIALCEFALENNFGIRLSE</sequence>